<reference evidence="1" key="1">
    <citation type="submission" date="2020-03" db="EMBL/GenBank/DDBJ databases">
        <title>Castanea mollissima Vanexum genome sequencing.</title>
        <authorList>
            <person name="Staton M."/>
        </authorList>
    </citation>
    <scope>NUCLEOTIDE SEQUENCE</scope>
    <source>
        <tissue evidence="1">Leaf</tissue>
    </source>
</reference>
<keyword evidence="2" id="KW-1185">Reference proteome</keyword>
<dbReference type="Proteomes" id="UP000737018">
    <property type="component" value="Unassembled WGS sequence"/>
</dbReference>
<protein>
    <submittedName>
        <fullName evidence="1">Uncharacterized protein</fullName>
    </submittedName>
</protein>
<accession>A0A8J4QSB9</accession>
<evidence type="ECO:0000313" key="2">
    <source>
        <dbReference type="Proteomes" id="UP000737018"/>
    </source>
</evidence>
<organism evidence="1 2">
    <name type="scientific">Castanea mollissima</name>
    <name type="common">Chinese chestnut</name>
    <dbReference type="NCBI Taxonomy" id="60419"/>
    <lineage>
        <taxon>Eukaryota</taxon>
        <taxon>Viridiplantae</taxon>
        <taxon>Streptophyta</taxon>
        <taxon>Embryophyta</taxon>
        <taxon>Tracheophyta</taxon>
        <taxon>Spermatophyta</taxon>
        <taxon>Magnoliopsida</taxon>
        <taxon>eudicotyledons</taxon>
        <taxon>Gunneridae</taxon>
        <taxon>Pentapetalae</taxon>
        <taxon>rosids</taxon>
        <taxon>fabids</taxon>
        <taxon>Fagales</taxon>
        <taxon>Fagaceae</taxon>
        <taxon>Castanea</taxon>
    </lineage>
</organism>
<dbReference type="OrthoDB" id="10339062at2759"/>
<name>A0A8J4QSB9_9ROSI</name>
<evidence type="ECO:0000313" key="1">
    <source>
        <dbReference type="EMBL" id="KAF3958476.1"/>
    </source>
</evidence>
<dbReference type="EMBL" id="JRKL02002549">
    <property type="protein sequence ID" value="KAF3958476.1"/>
    <property type="molecule type" value="Genomic_DNA"/>
</dbReference>
<proteinExistence type="predicted"/>
<dbReference type="AlphaFoldDB" id="A0A8J4QSB9"/>
<comment type="caution">
    <text evidence="1">The sequence shown here is derived from an EMBL/GenBank/DDBJ whole genome shotgun (WGS) entry which is preliminary data.</text>
</comment>
<gene>
    <name evidence="1" type="ORF">CMV_016628</name>
</gene>
<sequence>MNSTSLLSPQLFAASPVSSLTLCLSHIPNPDTITRRQGDISSSNVGSTTQLVCPRPSIIYRINQSSTRDVLDGIEAVPWVF</sequence>